<dbReference type="GO" id="GO:0050829">
    <property type="term" value="P:defense response to Gram-negative bacterium"/>
    <property type="evidence" value="ECO:0007669"/>
    <property type="project" value="TreeGrafter"/>
</dbReference>
<dbReference type="Pfam" id="PF00020">
    <property type="entry name" value="TNFR_c6"/>
    <property type="match status" value="1"/>
</dbReference>
<dbReference type="PANTHER" id="PTHR46838">
    <property type="entry name" value="TUMOR NECROSIS FACTOR RECEPTOR SUPERFAMILY MEMBER 14"/>
    <property type="match status" value="1"/>
</dbReference>
<dbReference type="SUPFAM" id="SSF57586">
    <property type="entry name" value="TNF receptor-like"/>
    <property type="match status" value="1"/>
</dbReference>
<reference evidence="2 3" key="1">
    <citation type="journal article" date="2013" name="Nat. Commun.">
        <title>Genome analysis reveals insights into physiology and longevity of the Brandt's bat Myotis brandtii.</title>
        <authorList>
            <person name="Seim I."/>
            <person name="Fang X."/>
            <person name="Xiong Z."/>
            <person name="Lobanov A.V."/>
            <person name="Huang Z."/>
            <person name="Ma S."/>
            <person name="Feng Y."/>
            <person name="Turanov A.A."/>
            <person name="Zhu Y."/>
            <person name="Lenz T.L."/>
            <person name="Gerashchenko M.V."/>
            <person name="Fan D."/>
            <person name="Hee Yim S."/>
            <person name="Yao X."/>
            <person name="Jordan D."/>
            <person name="Xiong Y."/>
            <person name="Ma Y."/>
            <person name="Lyapunov A.N."/>
            <person name="Chen G."/>
            <person name="Kulakova O.I."/>
            <person name="Sun Y."/>
            <person name="Lee S.G."/>
            <person name="Bronson R.T."/>
            <person name="Moskalev A.A."/>
            <person name="Sunyaev S.R."/>
            <person name="Zhang G."/>
            <person name="Krogh A."/>
            <person name="Wang J."/>
            <person name="Gladyshev V.N."/>
        </authorList>
    </citation>
    <scope>NUCLEOTIDE SEQUENCE [LARGE SCALE GENOMIC DNA]</scope>
</reference>
<dbReference type="PANTHER" id="PTHR46838:SF1">
    <property type="entry name" value="TUMOR NECROSIS FACTOR RECEPTOR SUPERFAMILY MEMBER 14"/>
    <property type="match status" value="1"/>
</dbReference>
<proteinExistence type="predicted"/>
<keyword evidence="3" id="KW-1185">Reference proteome</keyword>
<name>S7PIY8_MYOBR</name>
<feature type="domain" description="TNFR-Cys" evidence="1">
    <location>
        <begin position="155"/>
        <end position="186"/>
    </location>
</feature>
<dbReference type="GO" id="GO:0046642">
    <property type="term" value="P:negative regulation of alpha-beta T cell proliferation"/>
    <property type="evidence" value="ECO:0007669"/>
    <property type="project" value="TreeGrafter"/>
</dbReference>
<dbReference type="InterPro" id="IPR001368">
    <property type="entry name" value="TNFR/NGFR_Cys_rich_reg"/>
</dbReference>
<organism evidence="2 3">
    <name type="scientific">Myotis brandtii</name>
    <name type="common">Brandt's bat</name>
    <dbReference type="NCBI Taxonomy" id="109478"/>
    <lineage>
        <taxon>Eukaryota</taxon>
        <taxon>Metazoa</taxon>
        <taxon>Chordata</taxon>
        <taxon>Craniata</taxon>
        <taxon>Vertebrata</taxon>
        <taxon>Euteleostomi</taxon>
        <taxon>Mammalia</taxon>
        <taxon>Eutheria</taxon>
        <taxon>Laurasiatheria</taxon>
        <taxon>Chiroptera</taxon>
        <taxon>Yangochiroptera</taxon>
        <taxon>Vespertilionidae</taxon>
        <taxon>Myotis</taxon>
    </lineage>
</organism>
<dbReference type="AlphaFoldDB" id="S7PIY8"/>
<keyword evidence="2" id="KW-0675">Receptor</keyword>
<dbReference type="GO" id="GO:2000406">
    <property type="term" value="P:positive regulation of T cell migration"/>
    <property type="evidence" value="ECO:0007669"/>
    <property type="project" value="TreeGrafter"/>
</dbReference>
<gene>
    <name evidence="2" type="ORF">D623_10009584</name>
</gene>
<dbReference type="GO" id="GO:0009897">
    <property type="term" value="C:external side of plasma membrane"/>
    <property type="evidence" value="ECO:0007669"/>
    <property type="project" value="TreeGrafter"/>
</dbReference>
<evidence type="ECO:0000313" key="3">
    <source>
        <dbReference type="Proteomes" id="UP000052978"/>
    </source>
</evidence>
<feature type="domain" description="TNFR-Cys" evidence="1">
    <location>
        <begin position="119"/>
        <end position="152"/>
    </location>
</feature>
<sequence length="209" mass="22221">MAGWSRCVGWDRSSPVWGGPPVGVGGNRSQDQFVLFLFGRSHSSCEVKNEPVCPAGRLSCRPESRGRGQGMRVPGVVMHPLPGWGPPPCSPTPTADFLRLALSLLLLTALPCALGQPLCKEGEFQKGALCCPKCWPGYRVQEACGEFRGTMCVACTPGTYTAHLNGLPECLPCRVCDPGTSGATLPVQDQALLLTAWAGSVEIGVWKEP</sequence>
<dbReference type="GO" id="GO:0050830">
    <property type="term" value="P:defense response to Gram-positive bacterium"/>
    <property type="evidence" value="ECO:0007669"/>
    <property type="project" value="TreeGrafter"/>
</dbReference>
<dbReference type="GO" id="GO:0002720">
    <property type="term" value="P:positive regulation of cytokine production involved in immune response"/>
    <property type="evidence" value="ECO:0007669"/>
    <property type="project" value="TreeGrafter"/>
</dbReference>
<dbReference type="FunFam" id="2.10.50.10:FF:000007">
    <property type="entry name" value="TNF receptor superfamily member 14"/>
    <property type="match status" value="1"/>
</dbReference>
<dbReference type="PRINTS" id="PR01965">
    <property type="entry name" value="TNFACTORR14"/>
</dbReference>
<evidence type="ECO:0000259" key="1">
    <source>
        <dbReference type="SMART" id="SM00208"/>
    </source>
</evidence>
<dbReference type="Gene3D" id="2.10.50.10">
    <property type="entry name" value="Tumor Necrosis Factor Receptor, subunit A, domain 2"/>
    <property type="match status" value="1"/>
</dbReference>
<dbReference type="EMBL" id="KE163085">
    <property type="protein sequence ID" value="EPQ10798.1"/>
    <property type="molecule type" value="Genomic_DNA"/>
</dbReference>
<dbReference type="InterPro" id="IPR022332">
    <property type="entry name" value="TNFR_14"/>
</dbReference>
<dbReference type="SMART" id="SM00208">
    <property type="entry name" value="TNFR"/>
    <property type="match status" value="2"/>
</dbReference>
<dbReference type="Proteomes" id="UP000052978">
    <property type="component" value="Unassembled WGS sequence"/>
</dbReference>
<evidence type="ECO:0000313" key="2">
    <source>
        <dbReference type="EMBL" id="EPQ10798.1"/>
    </source>
</evidence>
<accession>S7PIY8</accession>
<protein>
    <submittedName>
        <fullName evidence="2">Tumor necrosis factor receptor superfamily member 14</fullName>
    </submittedName>
</protein>